<dbReference type="OrthoDB" id="425354at2759"/>
<proteinExistence type="predicted"/>
<accession>A0A5N6UZP8</accession>
<keyword evidence="2" id="KW-1185">Reference proteome</keyword>
<evidence type="ECO:0000313" key="2">
    <source>
        <dbReference type="Proteomes" id="UP000326950"/>
    </source>
</evidence>
<dbReference type="InterPro" id="IPR053037">
    <property type="entry name" value="Pericyclase_pydY-like"/>
</dbReference>
<dbReference type="PANTHER" id="PTHR38115:SF1">
    <property type="entry name" value="LIPOCALIN-LIKE DOMAIN-CONTAINING PROTEIN"/>
    <property type="match status" value="1"/>
</dbReference>
<sequence>MAGALSDTSIRNLSGTWVMNKTLSTDLDAVFKLQGVRWVTRKTIAASSATLRISQGLETDSNGLSTAPAEWMVLEPALAGGFKGVPEKRSLTWTEIEHNDTLFGRAIILSHYIDGEKISGGRVRPLVELQSKNIGVDATSMLTEAVTMAQEVEAGAETVEKAFMHDFVRSVDGGWTAEQIWAVEVMNGEKLLTRKVVVLKGSSIESAQVFYKLK</sequence>
<dbReference type="EMBL" id="ML738611">
    <property type="protein sequence ID" value="KAE8164136.1"/>
    <property type="molecule type" value="Genomic_DNA"/>
</dbReference>
<evidence type="ECO:0000313" key="1">
    <source>
        <dbReference type="EMBL" id="KAE8164136.1"/>
    </source>
</evidence>
<reference evidence="1 2" key="1">
    <citation type="submission" date="2019-04" db="EMBL/GenBank/DDBJ databases">
        <title>Friends and foes A comparative genomics study of 23 Aspergillus species from section Flavi.</title>
        <authorList>
            <consortium name="DOE Joint Genome Institute"/>
            <person name="Kjaerbolling I."/>
            <person name="Vesth T."/>
            <person name="Frisvad J.C."/>
            <person name="Nybo J.L."/>
            <person name="Theobald S."/>
            <person name="Kildgaard S."/>
            <person name="Isbrandt T."/>
            <person name="Kuo A."/>
            <person name="Sato A."/>
            <person name="Lyhne E.K."/>
            <person name="Kogle M.E."/>
            <person name="Wiebenga A."/>
            <person name="Kun R.S."/>
            <person name="Lubbers R.J."/>
            <person name="Makela M.R."/>
            <person name="Barry K."/>
            <person name="Chovatia M."/>
            <person name="Clum A."/>
            <person name="Daum C."/>
            <person name="Haridas S."/>
            <person name="He G."/>
            <person name="LaButti K."/>
            <person name="Lipzen A."/>
            <person name="Mondo S."/>
            <person name="Riley R."/>
            <person name="Salamov A."/>
            <person name="Simmons B.A."/>
            <person name="Magnuson J.K."/>
            <person name="Henrissat B."/>
            <person name="Mortensen U.H."/>
            <person name="Larsen T.O."/>
            <person name="Devries R.P."/>
            <person name="Grigoriev I.V."/>
            <person name="Machida M."/>
            <person name="Baker S.E."/>
            <person name="Andersen M.R."/>
        </authorList>
    </citation>
    <scope>NUCLEOTIDE SEQUENCE [LARGE SCALE GENOMIC DNA]</scope>
    <source>
        <strain evidence="1 2">CBS 117626</strain>
    </source>
</reference>
<name>A0A5N6UZP8_ASPTM</name>
<organism evidence="1 2">
    <name type="scientific">Aspergillus tamarii</name>
    <dbReference type="NCBI Taxonomy" id="41984"/>
    <lineage>
        <taxon>Eukaryota</taxon>
        <taxon>Fungi</taxon>
        <taxon>Dikarya</taxon>
        <taxon>Ascomycota</taxon>
        <taxon>Pezizomycotina</taxon>
        <taxon>Eurotiomycetes</taxon>
        <taxon>Eurotiomycetidae</taxon>
        <taxon>Eurotiales</taxon>
        <taxon>Aspergillaceae</taxon>
        <taxon>Aspergillus</taxon>
        <taxon>Aspergillus subgen. Circumdati</taxon>
    </lineage>
</organism>
<evidence type="ECO:0008006" key="3">
    <source>
        <dbReference type="Google" id="ProtNLM"/>
    </source>
</evidence>
<dbReference type="PANTHER" id="PTHR38115">
    <property type="entry name" value="LIPOCALIN-LIKE DOMAIN-CONTAINING PROTEIN"/>
    <property type="match status" value="1"/>
</dbReference>
<dbReference type="Proteomes" id="UP000326950">
    <property type="component" value="Unassembled WGS sequence"/>
</dbReference>
<dbReference type="AlphaFoldDB" id="A0A5N6UZP8"/>
<protein>
    <recommendedName>
        <fullName evidence="3">Calycin-like protein</fullName>
    </recommendedName>
</protein>
<gene>
    <name evidence="1" type="ORF">BDV40DRAFT_298850</name>
</gene>